<evidence type="ECO:0008006" key="2">
    <source>
        <dbReference type="Google" id="ProtNLM"/>
    </source>
</evidence>
<organism evidence="1">
    <name type="scientific">hydrothermal vent metagenome</name>
    <dbReference type="NCBI Taxonomy" id="652676"/>
    <lineage>
        <taxon>unclassified sequences</taxon>
        <taxon>metagenomes</taxon>
        <taxon>ecological metagenomes</taxon>
    </lineage>
</organism>
<proteinExistence type="predicted"/>
<evidence type="ECO:0000313" key="1">
    <source>
        <dbReference type="EMBL" id="VAW37158.1"/>
    </source>
</evidence>
<dbReference type="EMBL" id="UOEU01000654">
    <property type="protein sequence ID" value="VAW37158.1"/>
    <property type="molecule type" value="Genomic_DNA"/>
</dbReference>
<dbReference type="AlphaFoldDB" id="A0A3B0V129"/>
<protein>
    <recommendedName>
        <fullName evidence="2">ISKra4 family transposase</fullName>
    </recommendedName>
</protein>
<sequence>MLVKRIVGAGHPPQYPFDGKLHPATESKIVDPVEQQASISTDGGFVHIRGMGYKEVKLVTVSSVRPKKETEKGAYPDGRRYKPYEPQMMLEKHSYQTGWWNANKMGEHQYLESLRRNLRDCPKVSSANDGAKWIERITKENFPNVTQIIDWFHAAEKMWHIGKQTIADKQEGVRWVTQRLDDLWLGRLPAVNSELEKVDTTQAMDSDDIEMCIGYFQRQQKRMKYHQYRIAGYPIGSGAVEWH</sequence>
<gene>
    <name evidence="1" type="ORF">MNBD_CHLOROFLEXI01-2675</name>
</gene>
<accession>A0A3B0V129</accession>
<reference evidence="1" key="1">
    <citation type="submission" date="2018-06" db="EMBL/GenBank/DDBJ databases">
        <authorList>
            <person name="Zhirakovskaya E."/>
        </authorList>
    </citation>
    <scope>NUCLEOTIDE SEQUENCE</scope>
</reference>
<name>A0A3B0V129_9ZZZZ</name>